<name>A0A146ZPL3_FUNHE</name>
<dbReference type="Gene3D" id="2.60.40.10">
    <property type="entry name" value="Immunoglobulins"/>
    <property type="match status" value="6"/>
</dbReference>
<feature type="domain" description="Fibronectin type-III" evidence="2">
    <location>
        <begin position="200"/>
        <end position="287"/>
    </location>
</feature>
<feature type="domain" description="Fibronectin type-III" evidence="2">
    <location>
        <begin position="547"/>
        <end position="631"/>
    </location>
</feature>
<sequence>MGVIKWLAILVFLNIYSQAAGQSDIKVSVFSATSKTVILRWTSYSGATSYKISAALSSSQNNPVAFATFGPNTVMGSISSLSQDVAYVFTIEALDANQIVLSHASTQTSTAPDMMDPIKNVKPMDSRTLMVDFNPKTGASSYIIRVENSNGFFREDTVSSSPAEIKYLSPYTEYQLSIMAVNDAGRSQPSSRLAAKTVLAPPQLSTSSPSNDSIVVTWPPVPHAVQYTVSIYKFGSNTRDKYNTTNTNLTFPGLDAGSLYVIRSSAWDAEGREGEGSLYINQTTRPPTPSSVKVLVVMSNNVAGLAVSWELNEDVHGTVVYQATSDQNLNCSGSSSSCTLSPVGCGEVHTVHVTASNEAGPSHPSSPVGFVTFPCPPESLTFADSSEGNCTLTWNTVPHADGYEASVKRDDGSEATCNSTGNSCTYQCLCGYTYLMSVSAYNQAGSSPEGKILNHTTVPCCPDNVSVSAVSADTLEITWAASRGAELYQTRAADVSEVILCNDTAPVCALSDLSCDSSYAVLVTPCNEISGCNRACKSHTTDTAPCTPTNLVLNLRNSSVISVSWTASNRAANYTVSADGEDGRRTCNTSGSGCDVTGLTCGSSFEFSVTATSSAGQSLPSFSTSLETEPCCPASLNVEQVTQAMSNVSWSHAKGAQSFIASLTSPRGHARCHTQDSHCLMGCITCGTNYTVTMEAFSTSGHASNCSYQGFSSSPCCPSGVKLQMLAGNSLRVYWRSAASSHGTMVDMVGSSNYTCTASPGQNSCVVENIQCGGPYHVAVAPLTPEGSRVLFCPRRLYSVTCAGSNIGSVIYRGKRSVD</sequence>
<dbReference type="AlphaFoldDB" id="A0A146ZPL3"/>
<keyword evidence="5" id="KW-1185">Reference proteome</keyword>
<dbReference type="InterPro" id="IPR003961">
    <property type="entry name" value="FN3_dom"/>
</dbReference>
<dbReference type="Ensembl" id="ENSFHET00000012315.1">
    <property type="protein sequence ID" value="ENSFHEP00000002383.1"/>
    <property type="gene ID" value="ENSFHEG00000003177.1"/>
</dbReference>
<feature type="domain" description="Fibronectin type-III" evidence="2">
    <location>
        <begin position="376"/>
        <end position="460"/>
    </location>
</feature>
<protein>
    <submittedName>
        <fullName evidence="3 4">Fibronectin type III domain-containing protein 7</fullName>
    </submittedName>
</protein>
<dbReference type="Proteomes" id="UP000265000">
    <property type="component" value="Unplaced"/>
</dbReference>
<organism evidence="3">
    <name type="scientific">Fundulus heteroclitus</name>
    <name type="common">Killifish</name>
    <name type="synonym">Mummichog</name>
    <dbReference type="NCBI Taxonomy" id="8078"/>
    <lineage>
        <taxon>Eukaryota</taxon>
        <taxon>Metazoa</taxon>
        <taxon>Chordata</taxon>
        <taxon>Craniata</taxon>
        <taxon>Vertebrata</taxon>
        <taxon>Euteleostomi</taxon>
        <taxon>Actinopterygii</taxon>
        <taxon>Neopterygii</taxon>
        <taxon>Teleostei</taxon>
        <taxon>Neoteleostei</taxon>
        <taxon>Acanthomorphata</taxon>
        <taxon>Ovalentaria</taxon>
        <taxon>Atherinomorphae</taxon>
        <taxon>Cyprinodontiformes</taxon>
        <taxon>Fundulidae</taxon>
        <taxon>Fundulus</taxon>
    </lineage>
</organism>
<evidence type="ECO:0000313" key="5">
    <source>
        <dbReference type="Proteomes" id="UP000265000"/>
    </source>
</evidence>
<dbReference type="OrthoDB" id="9927686at2759"/>
<dbReference type="PANTHER" id="PTHR47135:SF1">
    <property type="entry name" value="FIBRONECTIN TYPE III DOMAIN-CONTAINING PROTEIN 7"/>
    <property type="match status" value="1"/>
</dbReference>
<dbReference type="SMART" id="SM00060">
    <property type="entry name" value="FN3"/>
    <property type="match status" value="8"/>
</dbReference>
<reference evidence="3" key="1">
    <citation type="submission" date="2015-01" db="EMBL/GenBank/DDBJ databases">
        <title>EvidentialGene: Evidence-directed Construction of Complete mRNA Transcriptomes without Genomes.</title>
        <authorList>
            <person name="Gilbert D.G."/>
        </authorList>
    </citation>
    <scope>NUCLEOTIDE SEQUENCE</scope>
</reference>
<dbReference type="PROSITE" id="PS50853">
    <property type="entry name" value="FN3"/>
    <property type="match status" value="4"/>
</dbReference>
<proteinExistence type="predicted"/>
<dbReference type="SUPFAM" id="SSF49265">
    <property type="entry name" value="Fibronectin type III"/>
    <property type="match status" value="5"/>
</dbReference>
<keyword evidence="1" id="KW-0732">Signal</keyword>
<dbReference type="CDD" id="cd00063">
    <property type="entry name" value="FN3"/>
    <property type="match status" value="4"/>
</dbReference>
<evidence type="ECO:0000256" key="1">
    <source>
        <dbReference type="SAM" id="SignalP"/>
    </source>
</evidence>
<dbReference type="InterPro" id="IPR013783">
    <property type="entry name" value="Ig-like_fold"/>
</dbReference>
<dbReference type="EMBL" id="GCES01018050">
    <property type="protein sequence ID" value="JAR68273.1"/>
    <property type="molecule type" value="Transcribed_RNA"/>
</dbReference>
<feature type="chain" id="PRO_5044549026" evidence="1">
    <location>
        <begin position="22"/>
        <end position="819"/>
    </location>
</feature>
<reference evidence="4" key="2">
    <citation type="submission" date="2025-05" db="UniProtKB">
        <authorList>
            <consortium name="Ensembl"/>
        </authorList>
    </citation>
    <scope>IDENTIFICATION</scope>
</reference>
<dbReference type="GeneID" id="105936955"/>
<accession>A0A146ZPL3</accession>
<dbReference type="InterPro" id="IPR036116">
    <property type="entry name" value="FN3_sf"/>
</dbReference>
<dbReference type="GeneTree" id="ENSGT00390000004674"/>
<feature type="signal peptide" evidence="1">
    <location>
        <begin position="1"/>
        <end position="21"/>
    </location>
</feature>
<feature type="domain" description="Fibronectin type-III" evidence="2">
    <location>
        <begin position="288"/>
        <end position="375"/>
    </location>
</feature>
<evidence type="ECO:0000313" key="3">
    <source>
        <dbReference type="EMBL" id="JAR68273.1"/>
    </source>
</evidence>
<dbReference type="Pfam" id="PF00041">
    <property type="entry name" value="fn3"/>
    <property type="match status" value="2"/>
</dbReference>
<dbReference type="PANTHER" id="PTHR47135">
    <property type="entry name" value="FIBRONECTIN TYPE III DOMAIN-CONTAINING PROTEIN 7"/>
    <property type="match status" value="1"/>
</dbReference>
<evidence type="ECO:0000259" key="2">
    <source>
        <dbReference type="PROSITE" id="PS50853"/>
    </source>
</evidence>
<evidence type="ECO:0000313" key="4">
    <source>
        <dbReference type="Ensembl" id="ENSFHEP00000002383.1"/>
    </source>
</evidence>